<gene>
    <name evidence="4" type="ORF">GFH48_02205</name>
</gene>
<evidence type="ECO:0000259" key="3">
    <source>
        <dbReference type="PROSITE" id="PS51263"/>
    </source>
</evidence>
<accession>A0A5Q0L632</accession>
<dbReference type="PROSITE" id="PS51263">
    <property type="entry name" value="ADF_H"/>
    <property type="match status" value="1"/>
</dbReference>
<organism evidence="4 5">
    <name type="scientific">Streptomyces fagopyri</name>
    <dbReference type="NCBI Taxonomy" id="2662397"/>
    <lineage>
        <taxon>Bacteria</taxon>
        <taxon>Bacillati</taxon>
        <taxon>Actinomycetota</taxon>
        <taxon>Actinomycetes</taxon>
        <taxon>Kitasatosporales</taxon>
        <taxon>Streptomycetaceae</taxon>
        <taxon>Streptomyces</taxon>
    </lineage>
</organism>
<keyword evidence="2" id="KW-0009">Actin-binding</keyword>
<name>A0A5Q0L632_9ACTN</name>
<dbReference type="SMART" id="SM00102">
    <property type="entry name" value="ADF"/>
    <property type="match status" value="1"/>
</dbReference>
<dbReference type="Pfam" id="PF00241">
    <property type="entry name" value="Cofilin_ADF"/>
    <property type="match status" value="1"/>
</dbReference>
<dbReference type="GO" id="GO:0030042">
    <property type="term" value="P:actin filament depolymerization"/>
    <property type="evidence" value="ECO:0007669"/>
    <property type="project" value="InterPro"/>
</dbReference>
<dbReference type="Proteomes" id="UP000326179">
    <property type="component" value="Chromosome"/>
</dbReference>
<evidence type="ECO:0000313" key="4">
    <source>
        <dbReference type="EMBL" id="QFZ72224.1"/>
    </source>
</evidence>
<keyword evidence="5" id="KW-1185">Reference proteome</keyword>
<dbReference type="GO" id="GO:0003779">
    <property type="term" value="F:actin binding"/>
    <property type="evidence" value="ECO:0007669"/>
    <property type="project" value="UniProtKB-KW"/>
</dbReference>
<dbReference type="InterPro" id="IPR017904">
    <property type="entry name" value="ADF/Cofilin"/>
</dbReference>
<dbReference type="AlphaFoldDB" id="A0A5Q0L632"/>
<dbReference type="KEGG" id="sfy:GFH48_02205"/>
<reference evidence="4 5" key="1">
    <citation type="submission" date="2019-10" db="EMBL/GenBank/DDBJ databases">
        <title>A novel species.</title>
        <authorList>
            <person name="Gao J."/>
        </authorList>
    </citation>
    <scope>NUCLEOTIDE SEQUENCE [LARGE SCALE GENOMIC DNA]</scope>
    <source>
        <strain evidence="4 5">QMT-28</strain>
    </source>
</reference>
<dbReference type="InterPro" id="IPR002108">
    <property type="entry name" value="ADF-H"/>
</dbReference>
<feature type="domain" description="ADF-H" evidence="3">
    <location>
        <begin position="2"/>
        <end position="134"/>
    </location>
</feature>
<comment type="similarity">
    <text evidence="1">Belongs to the actin-binding proteins ADF family.</text>
</comment>
<dbReference type="Gene3D" id="3.40.20.10">
    <property type="entry name" value="Severin"/>
    <property type="match status" value="1"/>
</dbReference>
<evidence type="ECO:0000256" key="1">
    <source>
        <dbReference type="ARBA" id="ARBA00006844"/>
    </source>
</evidence>
<evidence type="ECO:0000313" key="5">
    <source>
        <dbReference type="Proteomes" id="UP000326179"/>
    </source>
</evidence>
<dbReference type="GO" id="GO:0015629">
    <property type="term" value="C:actin cytoskeleton"/>
    <property type="evidence" value="ECO:0007669"/>
    <property type="project" value="InterPro"/>
</dbReference>
<sequence length="134" mass="14679">MSGHIAVDDSCISAFQELKGRRDVNTVIYQLSESLDSIVMDVMGNMTHDELLKALPADEPRYVVYDLLFASPDGARQERIVLISWCPARATAEERLAHSSGSSTLRNLLEGVQVYVSATELSDVNYQTLVSGAS</sequence>
<dbReference type="SUPFAM" id="SSF55753">
    <property type="entry name" value="Actin depolymerizing proteins"/>
    <property type="match status" value="1"/>
</dbReference>
<dbReference type="PANTHER" id="PTHR11913">
    <property type="entry name" value="COFILIN-RELATED"/>
    <property type="match status" value="1"/>
</dbReference>
<dbReference type="RefSeq" id="WP_153286593.1">
    <property type="nucleotide sequence ID" value="NZ_CP045643.1"/>
</dbReference>
<dbReference type="InterPro" id="IPR029006">
    <property type="entry name" value="ADF-H/Gelsolin-like_dom_sf"/>
</dbReference>
<protein>
    <recommendedName>
        <fullName evidence="3">ADF-H domain-containing protein</fullName>
    </recommendedName>
</protein>
<proteinExistence type="inferred from homology"/>
<dbReference type="CDD" id="cd11286">
    <property type="entry name" value="ADF_cofilin_like"/>
    <property type="match status" value="1"/>
</dbReference>
<evidence type="ECO:0000256" key="2">
    <source>
        <dbReference type="ARBA" id="ARBA00023203"/>
    </source>
</evidence>
<dbReference type="EMBL" id="CP045643">
    <property type="protein sequence ID" value="QFZ72224.1"/>
    <property type="molecule type" value="Genomic_DNA"/>
</dbReference>